<evidence type="ECO:0000313" key="2">
    <source>
        <dbReference type="EMBL" id="TDQ49799.1"/>
    </source>
</evidence>
<keyword evidence="1" id="KW-0812">Transmembrane</keyword>
<accession>A0A4R6UV35</accession>
<keyword evidence="1" id="KW-0472">Membrane</keyword>
<proteinExistence type="predicted"/>
<feature type="transmembrane region" description="Helical" evidence="1">
    <location>
        <begin position="7"/>
        <end position="25"/>
    </location>
</feature>
<reference evidence="2 3" key="1">
    <citation type="submission" date="2019-03" db="EMBL/GenBank/DDBJ databases">
        <title>Genomic Encyclopedia of Type Strains, Phase IV (KMG-IV): sequencing the most valuable type-strain genomes for metagenomic binning, comparative biology and taxonomic classification.</title>
        <authorList>
            <person name="Goeker M."/>
        </authorList>
    </citation>
    <scope>NUCLEOTIDE SEQUENCE [LARGE SCALE GENOMIC DNA]</scope>
    <source>
        <strain evidence="2 3">DSM 103792</strain>
    </source>
</reference>
<evidence type="ECO:0000313" key="3">
    <source>
        <dbReference type="Proteomes" id="UP000295375"/>
    </source>
</evidence>
<dbReference type="RefSeq" id="WP_133588421.1">
    <property type="nucleotide sequence ID" value="NZ_CP037953.1"/>
</dbReference>
<keyword evidence="3" id="KW-1185">Reference proteome</keyword>
<dbReference type="OrthoDB" id="9759996at2"/>
<dbReference type="Pfam" id="PF11739">
    <property type="entry name" value="YdbH-like"/>
    <property type="match status" value="1"/>
</dbReference>
<keyword evidence="1" id="KW-1133">Transmembrane helix</keyword>
<sequence>MKFTWRVVIPVLLLLLIIAIGIGFWRAPDWIRSVLITELEQVGVEVQQLDEPCLSWRGITFGQARLRWQQAATQVDVEIENLVTNIDWSAQRVEALSIGHLRLHYQSSGSGMTSDWPALQLPALPIDQINIDMLTAELQLAEQTLSLQGALQLTPKPQHWQLLWQQAAYTLNVELKQQQAWQLNAELSTDKHQASLALSLEQNSLANATLQWQVQAPLAMLSLLPLPEHSPSIGGELKANGTLLLGAQSGDWQQLLADLTVSSFTAEQQPIAVNGKIKAALSLIPESATLTLQQETALHVAALPQWQLSATDITLPTPLQIHLALNESAVSSLQLQGAVQASVQYQDVTTTWQLNAGHEGLNIDLQNPSLPVQFSANAERWSFAEANFKQLAANGQLRLQKQDEQWQIKTASPATLNWQQIGYQDFLVQSGEAALNASSLLDKDFSLRKLNAELSDSDWRIKQGDTEYTLQQGKIHYQQEANGLQLELHANQAAMQTPEQTISVQDAQVQAKGKDLAALKKQIQISANQLEHPLLQEWPKPNLQMVASEKRAGVWLAEGQLLLAQKQLAEFSGQHQLAEAKGQGQVRWQWPVAELQQMLTRKPKALSPLSLVAGSSQGELALQWQKVDEQWQLHSSGQTHVDDTALVWQESSASGLFVDADIKDMLALHGHVKARMSAFALAAGINATELSAEIDHSPERLILNNISWQLLDAKWYVPDQQFSKQDTIQAPVALLGLNLEKLLKLFDVHGLSGQGTLDGAIPITLGDDGVVVRDAELHARIPGVLRYAPGEPDPNANIGLQVLRDFHYQTLRVRFDYQESGEYIVKLTLNGSNPSFYNGYPINLTMNIQGKLPGLFKAAVFSGDFNKHILESIGAGTGKLPTQQ</sequence>
<protein>
    <submittedName>
        <fullName evidence="2">Dicarboxylate transport</fullName>
    </submittedName>
</protein>
<dbReference type="AlphaFoldDB" id="A0A4R6UV35"/>
<name>A0A4R6UV35_9GAMM</name>
<gene>
    <name evidence="2" type="ORF">EV696_103169</name>
</gene>
<organism evidence="2 3">
    <name type="scientific">Permianibacter aggregans</name>
    <dbReference type="NCBI Taxonomy" id="1510150"/>
    <lineage>
        <taxon>Bacteria</taxon>
        <taxon>Pseudomonadati</taxon>
        <taxon>Pseudomonadota</taxon>
        <taxon>Gammaproteobacteria</taxon>
        <taxon>Pseudomonadales</taxon>
        <taxon>Pseudomonadaceae</taxon>
        <taxon>Permianibacter</taxon>
    </lineage>
</organism>
<dbReference type="EMBL" id="SNYM01000003">
    <property type="protein sequence ID" value="TDQ49799.1"/>
    <property type="molecule type" value="Genomic_DNA"/>
</dbReference>
<comment type="caution">
    <text evidence="2">The sequence shown here is derived from an EMBL/GenBank/DDBJ whole genome shotgun (WGS) entry which is preliminary data.</text>
</comment>
<dbReference type="InterPro" id="IPR021730">
    <property type="entry name" value="YdbH"/>
</dbReference>
<dbReference type="Proteomes" id="UP000295375">
    <property type="component" value="Unassembled WGS sequence"/>
</dbReference>
<evidence type="ECO:0000256" key="1">
    <source>
        <dbReference type="SAM" id="Phobius"/>
    </source>
</evidence>